<reference evidence="3 5" key="2">
    <citation type="submission" date="2017-03" db="EMBL/GenBank/DDBJ databases">
        <title>wgs assembly of Dolosigranulum pigrum KPL CDC strains.</title>
        <authorList>
            <person name="Brugger S.D."/>
            <person name="Pettigrew M."/>
            <person name="Kong Y."/>
            <person name="Lemon K.P."/>
        </authorList>
    </citation>
    <scope>NUCLEOTIDE SEQUENCE [LARGE SCALE GENOMIC DNA]</scope>
    <source>
        <strain evidence="3 5">KPL1931_CDC4294-98</strain>
    </source>
</reference>
<dbReference type="Proteomes" id="UP000190409">
    <property type="component" value="Unassembled WGS sequence"/>
</dbReference>
<dbReference type="EMBL" id="NAQV01000071">
    <property type="protein sequence ID" value="RAN61350.1"/>
    <property type="molecule type" value="Genomic_DNA"/>
</dbReference>
<gene>
    <name evidence="3" type="ORF">B8A44_09825</name>
    <name evidence="1" type="ORF">BWX42_03270</name>
    <name evidence="2" type="ORF">FNV33_05120</name>
</gene>
<name>A0A1S8KMH5_9LACT</name>
<sequence length="146" mass="17269">MSQTVYTTYWINKRDNVRKEHGTYKSEEAAKEAIIAWWEINGENYDYEAYRTNTGALEISYIDEFSFYRIEKEEIEGSLPSTSYTLRTKGEIDAKRQQLSLDDYTFLFDELAEPYRDRLIKAMGNVKQARQFVYNEEGQLIKDIAQ</sequence>
<dbReference type="KEGG" id="dpm:FNV33_05120"/>
<reference evidence="1 4" key="1">
    <citation type="submission" date="2017-01" db="EMBL/GenBank/DDBJ databases">
        <title>Complete Genome Sequence of Dolosigranulum pigrum isolated from a Patient with interstitial lung disease.</title>
        <authorList>
            <person name="Mukhopadhyay R."/>
            <person name="Joaquin J."/>
            <person name="Hogue R."/>
            <person name="Fitzgerald S."/>
            <person name="Jospin G."/>
            <person name="Eisen J.A."/>
            <person name="Chaturvedi V."/>
        </authorList>
    </citation>
    <scope>NUCLEOTIDE SEQUENCE [LARGE SCALE GENOMIC DNA]</scope>
    <source>
        <strain evidence="1 4">15S00348</strain>
    </source>
</reference>
<accession>A0A1S8KMH5</accession>
<evidence type="ECO:0000313" key="5">
    <source>
        <dbReference type="Proteomes" id="UP000249099"/>
    </source>
</evidence>
<reference evidence="2 6" key="3">
    <citation type="submission" date="2019-07" db="EMBL/GenBank/DDBJ databases">
        <title>Genome assembly of a nasal isolate of Dolosigranulum pigrum from a chronic sinusitis patient.</title>
        <authorList>
            <person name="Baig S."/>
            <person name="Overballe-Petersen S."/>
            <person name="Kaspar U."/>
            <person name="Rendboe A."/>
            <person name="de Man T."/>
            <person name="Liu C."/>
            <person name="Price L.B."/>
            <person name="Stegger M."/>
            <person name="Becker K."/>
            <person name="Skytt Andersen P."/>
        </authorList>
    </citation>
    <scope>NUCLEOTIDE SEQUENCE [LARGE SCALE GENOMIC DNA]</scope>
    <source>
        <strain evidence="2 6">83VPs-KB5</strain>
    </source>
</reference>
<dbReference type="Proteomes" id="UP000249099">
    <property type="component" value="Unassembled WGS sequence"/>
</dbReference>
<dbReference type="Proteomes" id="UP000315953">
    <property type="component" value="Chromosome"/>
</dbReference>
<dbReference type="EMBL" id="MUYF01000003">
    <property type="protein sequence ID" value="OOL80910.1"/>
    <property type="molecule type" value="Genomic_DNA"/>
</dbReference>
<dbReference type="EMBL" id="CP041626">
    <property type="protein sequence ID" value="QDO91468.1"/>
    <property type="molecule type" value="Genomic_DNA"/>
</dbReference>
<dbReference type="RefSeq" id="WP_077862427.1">
    <property type="nucleotide sequence ID" value="NZ_CALFGV010000021.1"/>
</dbReference>
<proteinExistence type="predicted"/>
<evidence type="ECO:0000313" key="3">
    <source>
        <dbReference type="EMBL" id="RAN61350.1"/>
    </source>
</evidence>
<evidence type="ECO:0000313" key="6">
    <source>
        <dbReference type="Proteomes" id="UP000315953"/>
    </source>
</evidence>
<evidence type="ECO:0000313" key="4">
    <source>
        <dbReference type="Proteomes" id="UP000190409"/>
    </source>
</evidence>
<organism evidence="1 4">
    <name type="scientific">Dolosigranulum pigrum</name>
    <dbReference type="NCBI Taxonomy" id="29394"/>
    <lineage>
        <taxon>Bacteria</taxon>
        <taxon>Bacillati</taxon>
        <taxon>Bacillota</taxon>
        <taxon>Bacilli</taxon>
        <taxon>Lactobacillales</taxon>
        <taxon>Carnobacteriaceae</taxon>
        <taxon>Dolosigranulum</taxon>
    </lineage>
</organism>
<dbReference type="AlphaFoldDB" id="A0A1S8KMH5"/>
<evidence type="ECO:0000313" key="2">
    <source>
        <dbReference type="EMBL" id="QDO91468.1"/>
    </source>
</evidence>
<dbReference type="OrthoDB" id="2166202at2"/>
<evidence type="ECO:0000313" key="1">
    <source>
        <dbReference type="EMBL" id="OOL80910.1"/>
    </source>
</evidence>
<protein>
    <submittedName>
        <fullName evidence="1">Uncharacterized protein</fullName>
    </submittedName>
</protein>